<dbReference type="SMART" id="SM00279">
    <property type="entry name" value="HhH2"/>
    <property type="match status" value="1"/>
</dbReference>
<dbReference type="EMBL" id="JBHSLN010000018">
    <property type="protein sequence ID" value="MFC5296972.1"/>
    <property type="molecule type" value="Genomic_DNA"/>
</dbReference>
<dbReference type="InterPro" id="IPR036279">
    <property type="entry name" value="5-3_exonuclease_C_sf"/>
</dbReference>
<comment type="caution">
    <text evidence="8">The sequence shown here is derived from an EMBL/GenBank/DDBJ whole genome shotgun (WGS) entry which is preliminary data.</text>
</comment>
<dbReference type="InterPro" id="IPR020045">
    <property type="entry name" value="DNA_polI_H3TH"/>
</dbReference>
<evidence type="ECO:0000256" key="1">
    <source>
        <dbReference type="ARBA" id="ARBA00022722"/>
    </source>
</evidence>
<gene>
    <name evidence="8" type="ORF">ACFPK8_05565</name>
</gene>
<dbReference type="InterPro" id="IPR020046">
    <property type="entry name" value="5-3_exonucl_a-hlix_arch_N"/>
</dbReference>
<dbReference type="Pfam" id="PF01367">
    <property type="entry name" value="5_3_exonuc"/>
    <property type="match status" value="1"/>
</dbReference>
<proteinExistence type="predicted"/>
<dbReference type="PANTHER" id="PTHR42646">
    <property type="entry name" value="FLAP ENDONUCLEASE XNI"/>
    <property type="match status" value="1"/>
</dbReference>
<accession>A0ABW0FC05</accession>
<organism evidence="8 9">
    <name type="scientific">Brachybacterium tyrofermentans</name>
    <dbReference type="NCBI Taxonomy" id="47848"/>
    <lineage>
        <taxon>Bacteria</taxon>
        <taxon>Bacillati</taxon>
        <taxon>Actinomycetota</taxon>
        <taxon>Actinomycetes</taxon>
        <taxon>Micrococcales</taxon>
        <taxon>Dermabacteraceae</taxon>
        <taxon>Brachybacterium</taxon>
    </lineage>
</organism>
<evidence type="ECO:0000256" key="6">
    <source>
        <dbReference type="ARBA" id="ARBA00050026"/>
    </source>
</evidence>
<dbReference type="Pfam" id="PF02739">
    <property type="entry name" value="5_3_exonuc_N"/>
    <property type="match status" value="1"/>
</dbReference>
<dbReference type="InterPro" id="IPR002421">
    <property type="entry name" value="5-3_exonuclease"/>
</dbReference>
<dbReference type="RefSeq" id="WP_343925930.1">
    <property type="nucleotide sequence ID" value="NZ_BAAAIR010000048.1"/>
</dbReference>
<protein>
    <recommendedName>
        <fullName evidence="6">5'-3' exonuclease</fullName>
    </recommendedName>
</protein>
<dbReference type="GO" id="GO:0004527">
    <property type="term" value="F:exonuclease activity"/>
    <property type="evidence" value="ECO:0007669"/>
    <property type="project" value="UniProtKB-KW"/>
</dbReference>
<dbReference type="InterPro" id="IPR029060">
    <property type="entry name" value="PIN-like_dom_sf"/>
</dbReference>
<keyword evidence="9" id="KW-1185">Reference proteome</keyword>
<keyword evidence="2" id="KW-0378">Hydrolase</keyword>
<evidence type="ECO:0000256" key="2">
    <source>
        <dbReference type="ARBA" id="ARBA00022801"/>
    </source>
</evidence>
<dbReference type="InterPro" id="IPR038969">
    <property type="entry name" value="FEN"/>
</dbReference>
<dbReference type="Gene3D" id="3.40.50.1010">
    <property type="entry name" value="5'-nuclease"/>
    <property type="match status" value="1"/>
</dbReference>
<dbReference type="Proteomes" id="UP001595937">
    <property type="component" value="Unassembled WGS sequence"/>
</dbReference>
<evidence type="ECO:0000259" key="7">
    <source>
        <dbReference type="SMART" id="SM00475"/>
    </source>
</evidence>
<evidence type="ECO:0000256" key="5">
    <source>
        <dbReference type="ARBA" id="ARBA00049957"/>
    </source>
</evidence>
<evidence type="ECO:0000313" key="8">
    <source>
        <dbReference type="EMBL" id="MFC5296972.1"/>
    </source>
</evidence>
<dbReference type="Gene3D" id="1.10.150.20">
    <property type="entry name" value="5' to 3' exonuclease, C-terminal subdomain"/>
    <property type="match status" value="1"/>
</dbReference>
<dbReference type="PANTHER" id="PTHR42646:SF2">
    <property type="entry name" value="5'-3' EXONUCLEASE FAMILY PROTEIN"/>
    <property type="match status" value="1"/>
</dbReference>
<evidence type="ECO:0000313" key="9">
    <source>
        <dbReference type="Proteomes" id="UP001595937"/>
    </source>
</evidence>
<dbReference type="CDD" id="cd09859">
    <property type="entry name" value="PIN_53EXO"/>
    <property type="match status" value="1"/>
</dbReference>
<dbReference type="SUPFAM" id="SSF47807">
    <property type="entry name" value="5' to 3' exonuclease, C-terminal subdomain"/>
    <property type="match status" value="1"/>
</dbReference>
<keyword evidence="3 8" id="KW-0269">Exonuclease</keyword>
<sequence length="279" mass="31117">MTPQTIAYVDGAQMLYRAEFGFPTRIRTRRGQDITGTFGFLALMRQALHRSPVAPTDALVIFDADARSPRTQLDARYRAERRAEPPDSPSNPFRHLPAILRALNHWGITHVTHDASEADDVIATLVDRDRVAGRRSIVISRDKDFHQLLQGAVHQWDSAQGLRRGWITENTVVERYGIHPSRWCDYVALVGDRADSMPGVRGVGPVTARRLLDEGRSLDDISQELSPADHLDALRQRGLHRLDRQVPLPATAPSPLPVDGLLRAAAVLEALSLWDAPYP</sequence>
<comment type="function">
    <text evidence="5">5'-3' exonuclease acting preferentially on double-stranded DNA.</text>
</comment>
<keyword evidence="4" id="KW-0238">DNA-binding</keyword>
<reference evidence="9" key="1">
    <citation type="journal article" date="2019" name="Int. J. Syst. Evol. Microbiol.">
        <title>The Global Catalogue of Microorganisms (GCM) 10K type strain sequencing project: providing services to taxonomists for standard genome sequencing and annotation.</title>
        <authorList>
            <consortium name="The Broad Institute Genomics Platform"/>
            <consortium name="The Broad Institute Genome Sequencing Center for Infectious Disease"/>
            <person name="Wu L."/>
            <person name="Ma J."/>
        </authorList>
    </citation>
    <scope>NUCLEOTIDE SEQUENCE [LARGE SCALE GENOMIC DNA]</scope>
    <source>
        <strain evidence="9">CGMCC 1.16455</strain>
    </source>
</reference>
<name>A0ABW0FC05_9MICO</name>
<evidence type="ECO:0000256" key="4">
    <source>
        <dbReference type="ARBA" id="ARBA00023125"/>
    </source>
</evidence>
<dbReference type="SUPFAM" id="SSF88723">
    <property type="entry name" value="PIN domain-like"/>
    <property type="match status" value="1"/>
</dbReference>
<dbReference type="GeneID" id="303298837"/>
<keyword evidence="1" id="KW-0540">Nuclease</keyword>
<feature type="domain" description="5'-3' exonuclease" evidence="7">
    <location>
        <begin position="7"/>
        <end position="257"/>
    </location>
</feature>
<dbReference type="SMART" id="SM00475">
    <property type="entry name" value="53EXOc"/>
    <property type="match status" value="1"/>
</dbReference>
<dbReference type="InterPro" id="IPR008918">
    <property type="entry name" value="HhH2"/>
</dbReference>
<evidence type="ECO:0000256" key="3">
    <source>
        <dbReference type="ARBA" id="ARBA00022839"/>
    </source>
</evidence>